<accession>A0A9W7XR23</accession>
<dbReference type="PROSITE" id="PS50105">
    <property type="entry name" value="SAM_DOMAIN"/>
    <property type="match status" value="1"/>
</dbReference>
<feature type="domain" description="SAM" evidence="10">
    <location>
        <begin position="467"/>
        <end position="525"/>
    </location>
</feature>
<evidence type="ECO:0000259" key="10">
    <source>
        <dbReference type="PROSITE" id="PS50105"/>
    </source>
</evidence>
<dbReference type="PANTHER" id="PTHR12515:SF5">
    <property type="entry name" value="PROTEIN SMAUG"/>
    <property type="match status" value="1"/>
</dbReference>
<dbReference type="AlphaFoldDB" id="A0A9W7XR23"/>
<evidence type="ECO:0000256" key="8">
    <source>
        <dbReference type="ARBA" id="ARBA00054767"/>
    </source>
</evidence>
<keyword evidence="4" id="KW-0963">Cytoplasm</keyword>
<evidence type="ECO:0000256" key="2">
    <source>
        <dbReference type="ARBA" id="ARBA00004514"/>
    </source>
</evidence>
<dbReference type="InterPro" id="IPR013761">
    <property type="entry name" value="SAM/pointed_sf"/>
</dbReference>
<comment type="subcellular location">
    <subcellularLocation>
        <location evidence="1">Cytoplasm</location>
        <location evidence="1">P-body</location>
    </subcellularLocation>
    <subcellularLocation>
        <location evidence="2">Cytoplasm</location>
        <location evidence="2">Cytosol</location>
    </subcellularLocation>
</comment>
<protein>
    <recommendedName>
        <fullName evidence="7">RNA-binding protein VTS1</fullName>
    </recommendedName>
</protein>
<dbReference type="InterPro" id="IPR037635">
    <property type="entry name" value="VTS1_SAM"/>
</dbReference>
<dbReference type="InterPro" id="IPR050897">
    <property type="entry name" value="SMAUG/VTS1_RNA-bind"/>
</dbReference>
<evidence type="ECO:0000256" key="9">
    <source>
        <dbReference type="SAM" id="MobiDB-lite"/>
    </source>
</evidence>
<dbReference type="GO" id="GO:0000289">
    <property type="term" value="P:nuclear-transcribed mRNA poly(A) tail shortening"/>
    <property type="evidence" value="ECO:0007669"/>
    <property type="project" value="TreeGrafter"/>
</dbReference>
<dbReference type="InterPro" id="IPR001660">
    <property type="entry name" value="SAM"/>
</dbReference>
<feature type="compositionally biased region" description="Low complexity" evidence="9">
    <location>
        <begin position="421"/>
        <end position="432"/>
    </location>
</feature>
<comment type="caution">
    <text evidence="11">The sequence shown here is derived from an EMBL/GenBank/DDBJ whole genome shotgun (WGS) entry which is preliminary data.</text>
</comment>
<evidence type="ECO:0000256" key="5">
    <source>
        <dbReference type="ARBA" id="ARBA00022884"/>
    </source>
</evidence>
<dbReference type="SUPFAM" id="SSF47769">
    <property type="entry name" value="SAM/Pointed domain"/>
    <property type="match status" value="1"/>
</dbReference>
<feature type="region of interest" description="Disordered" evidence="9">
    <location>
        <begin position="1"/>
        <end position="40"/>
    </location>
</feature>
<dbReference type="Pfam" id="PF07647">
    <property type="entry name" value="SAM_2"/>
    <property type="match status" value="1"/>
</dbReference>
<evidence type="ECO:0000313" key="12">
    <source>
        <dbReference type="Proteomes" id="UP001145021"/>
    </source>
</evidence>
<feature type="compositionally biased region" description="Low complexity" evidence="9">
    <location>
        <begin position="234"/>
        <end position="252"/>
    </location>
</feature>
<keyword evidence="5" id="KW-0694">RNA-binding</keyword>
<comment type="subunit">
    <text evidence="6">Monomer. Binds to RNA.</text>
</comment>
<dbReference type="GO" id="GO:0003729">
    <property type="term" value="F:mRNA binding"/>
    <property type="evidence" value="ECO:0007669"/>
    <property type="project" value="InterPro"/>
</dbReference>
<keyword evidence="12" id="KW-1185">Reference proteome</keyword>
<evidence type="ECO:0000256" key="3">
    <source>
        <dbReference type="ARBA" id="ARBA00007325"/>
    </source>
</evidence>
<feature type="region of interest" description="Disordered" evidence="9">
    <location>
        <begin position="227"/>
        <end position="256"/>
    </location>
</feature>
<proteinExistence type="inferred from homology"/>
<dbReference type="Gene3D" id="1.10.150.50">
    <property type="entry name" value="Transcription Factor, Ets-1"/>
    <property type="match status" value="1"/>
</dbReference>
<sequence>MSANASSSARSSTSSSAEMAADKQKQPGFNLAAPSAPFSNKAGRPASEIFFANAQHPLPKAKHIDQWFESLSQFEEMLEDMAKVSLDPVFKDELNAIDQWFSVLSEPERTSALYSLMQHCSDLQVRFFITILQQMLKMDTDPNAETEAAAEGAERHSIAVQGAYAKQLAQSQLPHPSSGVRMSYDSAGARGGLGMLGGAPAAAAAATAGFGEPRRTSGFGDVRRVSGFGEQKSKSASQEAAEASWRMSRSGGSPTGDIGGIGAVGSRRGSGVLGQQQTPRASVDMEPKDFRWSSLTEAMEPFDGIGSESGTSALNHMLEANMNRTSGIAARRSVSNRLSIAVKSPRETMQMQGAHQQQQLAATLAQMSLGGAYQQQQPQQQQQQLPRAPYMASGLMGSPQLLPHQGQQGYGSRMLPPGYHSNTASASNSAATTPVRAAFPRNVSNAPHSPAGIKPQAEPPIDLNLVRDIPAWLRSLRLHKYTDCFADMDWTDVVALNDEQLQAKGVAALGARRKMLKVFEAVALELEKDNH</sequence>
<evidence type="ECO:0000256" key="1">
    <source>
        <dbReference type="ARBA" id="ARBA00004201"/>
    </source>
</evidence>
<dbReference type="CDD" id="cd09556">
    <property type="entry name" value="SAM_VTS1_fungal"/>
    <property type="match status" value="1"/>
</dbReference>
<dbReference type="GO" id="GO:0005829">
    <property type="term" value="C:cytosol"/>
    <property type="evidence" value="ECO:0007669"/>
    <property type="project" value="UniProtKB-SubCell"/>
</dbReference>
<dbReference type="EMBL" id="JANBOH010000020">
    <property type="protein sequence ID" value="KAJ1647789.1"/>
    <property type="molecule type" value="Genomic_DNA"/>
</dbReference>
<feature type="region of interest" description="Disordered" evidence="9">
    <location>
        <begin position="372"/>
        <end position="432"/>
    </location>
</feature>
<dbReference type="Pfam" id="PF25479">
    <property type="entry name" value="Vts1"/>
    <property type="match status" value="1"/>
</dbReference>
<evidence type="ECO:0000256" key="7">
    <source>
        <dbReference type="ARBA" id="ARBA00024136"/>
    </source>
</evidence>
<feature type="compositionally biased region" description="Low complexity" evidence="9">
    <location>
        <begin position="372"/>
        <end position="384"/>
    </location>
</feature>
<organism evidence="11 12">
    <name type="scientific">Coemansia asiatica</name>
    <dbReference type="NCBI Taxonomy" id="1052880"/>
    <lineage>
        <taxon>Eukaryota</taxon>
        <taxon>Fungi</taxon>
        <taxon>Fungi incertae sedis</taxon>
        <taxon>Zoopagomycota</taxon>
        <taxon>Kickxellomycotina</taxon>
        <taxon>Kickxellomycetes</taxon>
        <taxon>Kickxellales</taxon>
        <taxon>Kickxellaceae</taxon>
        <taxon>Coemansia</taxon>
    </lineage>
</organism>
<name>A0A9W7XR23_9FUNG</name>
<dbReference type="GO" id="GO:0003677">
    <property type="term" value="F:DNA binding"/>
    <property type="evidence" value="ECO:0007669"/>
    <property type="project" value="UniProtKB-KW"/>
</dbReference>
<evidence type="ECO:0000313" key="11">
    <source>
        <dbReference type="EMBL" id="KAJ1647789.1"/>
    </source>
</evidence>
<dbReference type="GO" id="GO:0000932">
    <property type="term" value="C:P-body"/>
    <property type="evidence" value="ECO:0007669"/>
    <property type="project" value="UniProtKB-SubCell"/>
</dbReference>
<dbReference type="SMART" id="SM00454">
    <property type="entry name" value="SAM"/>
    <property type="match status" value="1"/>
</dbReference>
<evidence type="ECO:0000256" key="4">
    <source>
        <dbReference type="ARBA" id="ARBA00022490"/>
    </source>
</evidence>
<dbReference type="InterPro" id="IPR057327">
    <property type="entry name" value="Vts1_dom"/>
</dbReference>
<dbReference type="PANTHER" id="PTHR12515">
    <property type="entry name" value="STERILE ALPHA MOTIF DOMAIN CONTAINING PROTEIN 4-RELATED"/>
    <property type="match status" value="1"/>
</dbReference>
<dbReference type="Proteomes" id="UP001145021">
    <property type="component" value="Unassembled WGS sequence"/>
</dbReference>
<comment type="function">
    <text evidence="8">RNA-binding protein involved in post-transcriptional regulation through transcript degradation.</text>
</comment>
<reference evidence="11" key="1">
    <citation type="submission" date="2022-07" db="EMBL/GenBank/DDBJ databases">
        <title>Phylogenomic reconstructions and comparative analyses of Kickxellomycotina fungi.</title>
        <authorList>
            <person name="Reynolds N.K."/>
            <person name="Stajich J.E."/>
            <person name="Barry K."/>
            <person name="Grigoriev I.V."/>
            <person name="Crous P."/>
            <person name="Smith M.E."/>
        </authorList>
    </citation>
    <scope>NUCLEOTIDE SEQUENCE</scope>
    <source>
        <strain evidence="11">NBRC 105413</strain>
    </source>
</reference>
<feature type="compositionally biased region" description="Low complexity" evidence="9">
    <location>
        <begin position="1"/>
        <end position="19"/>
    </location>
</feature>
<keyword evidence="11" id="KW-0238">DNA-binding</keyword>
<evidence type="ECO:0000256" key="6">
    <source>
        <dbReference type="ARBA" id="ARBA00024046"/>
    </source>
</evidence>
<gene>
    <name evidence="11" type="primary">VTS1</name>
    <name evidence="11" type="ORF">LPJ64_000889</name>
</gene>
<comment type="similarity">
    <text evidence="3">Belongs to the VTS1 family.</text>
</comment>